<protein>
    <submittedName>
        <fullName evidence="5">Chemotaxis response regulator CheY</fullName>
    </submittedName>
</protein>
<keyword evidence="1 3" id="KW-0597">Phosphoprotein</keyword>
<keyword evidence="6" id="KW-1185">Reference proteome</keyword>
<name>W4QEN4_9BACI</name>
<evidence type="ECO:0000259" key="4">
    <source>
        <dbReference type="PROSITE" id="PS50110"/>
    </source>
</evidence>
<dbReference type="Proteomes" id="UP000018895">
    <property type="component" value="Unassembled WGS sequence"/>
</dbReference>
<evidence type="ECO:0000256" key="3">
    <source>
        <dbReference type="PROSITE-ProRule" id="PRU00169"/>
    </source>
</evidence>
<dbReference type="InterPro" id="IPR050595">
    <property type="entry name" value="Bact_response_regulator"/>
</dbReference>
<dbReference type="PROSITE" id="PS50110">
    <property type="entry name" value="RESPONSE_REGULATORY"/>
    <property type="match status" value="1"/>
</dbReference>
<dbReference type="SMART" id="SM00448">
    <property type="entry name" value="REC"/>
    <property type="match status" value="1"/>
</dbReference>
<evidence type="ECO:0000313" key="6">
    <source>
        <dbReference type="Proteomes" id="UP000018895"/>
    </source>
</evidence>
<gene>
    <name evidence="5" type="ORF">JCM9152_1919</name>
</gene>
<dbReference type="InterPro" id="IPR011006">
    <property type="entry name" value="CheY-like_superfamily"/>
</dbReference>
<feature type="modified residue" description="4-aspartylphosphate" evidence="3">
    <location>
        <position position="49"/>
    </location>
</feature>
<dbReference type="Gene3D" id="3.40.50.2300">
    <property type="match status" value="1"/>
</dbReference>
<dbReference type="EMBL" id="BAUU01000012">
    <property type="protein sequence ID" value="GAE30511.1"/>
    <property type="molecule type" value="Genomic_DNA"/>
</dbReference>
<comment type="caution">
    <text evidence="5">The sequence shown here is derived from an EMBL/GenBank/DDBJ whole genome shotgun (WGS) entry which is preliminary data.</text>
</comment>
<evidence type="ECO:0000313" key="5">
    <source>
        <dbReference type="EMBL" id="GAE30511.1"/>
    </source>
</evidence>
<proteinExistence type="predicted"/>
<sequence>MIADDSSFMRTRIRQIIEQDLYCVIAEASDGEEVISSFKVYAPEIVLLDLTMPKVDGLTALKEIMTINKDTKVVIFSALATSYTIIEALRLGAKDFIVKPYFDELVSAINKL</sequence>
<dbReference type="PANTHER" id="PTHR44591">
    <property type="entry name" value="STRESS RESPONSE REGULATOR PROTEIN 1"/>
    <property type="match status" value="1"/>
</dbReference>
<dbReference type="InterPro" id="IPR001789">
    <property type="entry name" value="Sig_transdc_resp-reg_receiver"/>
</dbReference>
<reference evidence="5" key="1">
    <citation type="journal article" date="2014" name="Genome Announc.">
        <title>Draft Genome Sequences of Three Alkaliphilic Bacillus Strains, Bacillus wakoensis JCM 9140T, Bacillus akibai JCM 9157T, and Bacillus hemicellulosilyticus JCM 9152T.</title>
        <authorList>
            <person name="Yuki M."/>
            <person name="Oshima K."/>
            <person name="Suda W."/>
            <person name="Oshida Y."/>
            <person name="Kitamura K."/>
            <person name="Iida T."/>
            <person name="Hattori M."/>
            <person name="Ohkuma M."/>
        </authorList>
    </citation>
    <scope>NUCLEOTIDE SEQUENCE [LARGE SCALE GENOMIC DNA]</scope>
    <source>
        <strain evidence="5">JCM 9152</strain>
    </source>
</reference>
<keyword evidence="2" id="KW-0902">Two-component regulatory system</keyword>
<dbReference type="OrthoDB" id="9790669at2"/>
<dbReference type="STRING" id="1236971.JCM9152_1919"/>
<evidence type="ECO:0000256" key="2">
    <source>
        <dbReference type="ARBA" id="ARBA00023012"/>
    </source>
</evidence>
<dbReference type="SUPFAM" id="SSF52172">
    <property type="entry name" value="CheY-like"/>
    <property type="match status" value="1"/>
</dbReference>
<dbReference type="GO" id="GO:0000160">
    <property type="term" value="P:phosphorelay signal transduction system"/>
    <property type="evidence" value="ECO:0007669"/>
    <property type="project" value="UniProtKB-KW"/>
</dbReference>
<organism evidence="5 6">
    <name type="scientific">Halalkalibacter hemicellulosilyticusJCM 9152</name>
    <dbReference type="NCBI Taxonomy" id="1236971"/>
    <lineage>
        <taxon>Bacteria</taxon>
        <taxon>Bacillati</taxon>
        <taxon>Bacillota</taxon>
        <taxon>Bacilli</taxon>
        <taxon>Bacillales</taxon>
        <taxon>Bacillaceae</taxon>
        <taxon>Halalkalibacter</taxon>
    </lineage>
</organism>
<feature type="domain" description="Response regulatory" evidence="4">
    <location>
        <begin position="1"/>
        <end position="112"/>
    </location>
</feature>
<dbReference type="Pfam" id="PF00072">
    <property type="entry name" value="Response_reg"/>
    <property type="match status" value="1"/>
</dbReference>
<dbReference type="AlphaFoldDB" id="W4QEN4"/>
<dbReference type="PANTHER" id="PTHR44591:SF14">
    <property type="entry name" value="PROTEIN PILG"/>
    <property type="match status" value="1"/>
</dbReference>
<accession>W4QEN4</accession>
<evidence type="ECO:0000256" key="1">
    <source>
        <dbReference type="ARBA" id="ARBA00022553"/>
    </source>
</evidence>